<evidence type="ECO:0000313" key="5">
    <source>
        <dbReference type="Proteomes" id="UP000053259"/>
    </source>
</evidence>
<keyword evidence="5" id="KW-1185">Reference proteome</keyword>
<dbReference type="InParanoid" id="A0A0D2A597"/>
<protein>
    <recommendedName>
        <fullName evidence="3">NmrA-like domain-containing protein</fullName>
    </recommendedName>
</protein>
<dbReference type="Proteomes" id="UP000053259">
    <property type="component" value="Unassembled WGS sequence"/>
</dbReference>
<proteinExistence type="inferred from homology"/>
<dbReference type="Gene3D" id="3.40.50.720">
    <property type="entry name" value="NAD(P)-binding Rossmann-like Domain"/>
    <property type="match status" value="1"/>
</dbReference>
<evidence type="ECO:0000313" key="4">
    <source>
        <dbReference type="EMBL" id="KIW01700.1"/>
    </source>
</evidence>
<feature type="domain" description="NmrA-like" evidence="3">
    <location>
        <begin position="9"/>
        <end position="256"/>
    </location>
</feature>
<dbReference type="AlphaFoldDB" id="A0A0D2A597"/>
<dbReference type="GeneID" id="27314852"/>
<dbReference type="Pfam" id="PF05368">
    <property type="entry name" value="NmrA"/>
    <property type="match status" value="1"/>
</dbReference>
<dbReference type="OrthoDB" id="300709at2759"/>
<dbReference type="PANTHER" id="PTHR42748">
    <property type="entry name" value="NITROGEN METABOLITE REPRESSION PROTEIN NMRA FAMILY MEMBER"/>
    <property type="match status" value="1"/>
</dbReference>
<reference evidence="4 5" key="1">
    <citation type="submission" date="2015-01" db="EMBL/GenBank/DDBJ databases">
        <title>The Genome Sequence of Ochroconis gallopava CBS43764.</title>
        <authorList>
            <consortium name="The Broad Institute Genomics Platform"/>
            <person name="Cuomo C."/>
            <person name="de Hoog S."/>
            <person name="Gorbushina A."/>
            <person name="Stielow B."/>
            <person name="Teixiera M."/>
            <person name="Abouelleil A."/>
            <person name="Chapman S.B."/>
            <person name="Priest M."/>
            <person name="Young S.K."/>
            <person name="Wortman J."/>
            <person name="Nusbaum C."/>
            <person name="Birren B."/>
        </authorList>
    </citation>
    <scope>NUCLEOTIDE SEQUENCE [LARGE SCALE GENOMIC DNA]</scope>
    <source>
        <strain evidence="4 5">CBS 43764</strain>
    </source>
</reference>
<dbReference type="Gene3D" id="3.90.25.10">
    <property type="entry name" value="UDP-galactose 4-epimerase, domain 1"/>
    <property type="match status" value="1"/>
</dbReference>
<dbReference type="GO" id="GO:0005634">
    <property type="term" value="C:nucleus"/>
    <property type="evidence" value="ECO:0007669"/>
    <property type="project" value="TreeGrafter"/>
</dbReference>
<accession>A0A0D2A597</accession>
<organism evidence="4 5">
    <name type="scientific">Verruconis gallopava</name>
    <dbReference type="NCBI Taxonomy" id="253628"/>
    <lineage>
        <taxon>Eukaryota</taxon>
        <taxon>Fungi</taxon>
        <taxon>Dikarya</taxon>
        <taxon>Ascomycota</taxon>
        <taxon>Pezizomycotina</taxon>
        <taxon>Dothideomycetes</taxon>
        <taxon>Pleosporomycetidae</taxon>
        <taxon>Venturiales</taxon>
        <taxon>Sympoventuriaceae</taxon>
        <taxon>Verruconis</taxon>
    </lineage>
</organism>
<dbReference type="EMBL" id="KN847553">
    <property type="protein sequence ID" value="KIW01700.1"/>
    <property type="molecule type" value="Genomic_DNA"/>
</dbReference>
<dbReference type="RefSeq" id="XP_016211569.1">
    <property type="nucleotide sequence ID" value="XM_016360583.1"/>
</dbReference>
<comment type="similarity">
    <text evidence="1">Belongs to the NmrA-type oxidoreductase family.</text>
</comment>
<evidence type="ECO:0000256" key="1">
    <source>
        <dbReference type="ARBA" id="ARBA00006328"/>
    </source>
</evidence>
<dbReference type="SUPFAM" id="SSF51735">
    <property type="entry name" value="NAD(P)-binding Rossmann-fold domains"/>
    <property type="match status" value="1"/>
</dbReference>
<dbReference type="InterPro" id="IPR036291">
    <property type="entry name" value="NAD(P)-bd_dom_sf"/>
</dbReference>
<dbReference type="HOGENOM" id="CLU_007383_8_0_1"/>
<keyword evidence="2" id="KW-0521">NADP</keyword>
<dbReference type="VEuPathDB" id="FungiDB:PV09_06879"/>
<name>A0A0D2A597_9PEZI</name>
<dbReference type="PANTHER" id="PTHR42748:SF14">
    <property type="entry name" value="SNOAL-LIKE DOMAIN-CONTAINING PROTEIN"/>
    <property type="match status" value="1"/>
</dbReference>
<gene>
    <name evidence="4" type="ORF">PV09_06879</name>
</gene>
<evidence type="ECO:0000256" key="2">
    <source>
        <dbReference type="ARBA" id="ARBA00022857"/>
    </source>
</evidence>
<dbReference type="STRING" id="253628.A0A0D2A597"/>
<dbReference type="InterPro" id="IPR051164">
    <property type="entry name" value="NmrA-like_oxidored"/>
</dbReference>
<evidence type="ECO:0000259" key="3">
    <source>
        <dbReference type="Pfam" id="PF05368"/>
    </source>
</evidence>
<sequence>MASPTPPPKVFVIGGTGAQGRPVIRGLVRDGAYAVRVLTRDASSKYARQLKALSPSLVELVEGTFADETALRNGLRGCAYAFVNIDGFNCGEKAEVYWAIRTYELAVESGLRFFVYGNLDYGLKKGQWASKYRCGHYDGKGRVGEWILQQNRQLGRRMGAALFTTGPYIEMTIAKDTPMCPTIENGVVTWRMPLSDGAVPFVALEDCEYYVRWIFDHQDQANGMDLEVAVDHIGVAELAAAFAKVTGRPAVYVPVSLDEYWTDGVFASRADRVSGYNSDRADAAHMLVRDNFTGFWNLWRDSGGNKGVVRRDYALLDRIHPGRIRSAEEWFAREEKRGREQGLGGLWDRVNAMKPVLKDVEDGRRGRL</sequence>
<dbReference type="InterPro" id="IPR008030">
    <property type="entry name" value="NmrA-like"/>
</dbReference>